<evidence type="ECO:0000313" key="3">
    <source>
        <dbReference type="EMBL" id="RXK52049.1"/>
    </source>
</evidence>
<reference evidence="3 4" key="1">
    <citation type="submission" date="2019-01" db="EMBL/GenBank/DDBJ databases">
        <title>Halorientalis sp. F13-25 a new haloarchaeum isolated from hypersaline water.</title>
        <authorList>
            <person name="Ana D.-V."/>
            <person name="Cristina S.-P."/>
            <person name="Antonio V."/>
        </authorList>
    </citation>
    <scope>NUCLEOTIDE SEQUENCE [LARGE SCALE GENOMIC DNA]</scope>
    <source>
        <strain evidence="3 4">F13-25</strain>
    </source>
</reference>
<organism evidence="3 4">
    <name type="scientific">Halorientalis pallida</name>
    <dbReference type="NCBI Taxonomy" id="2479928"/>
    <lineage>
        <taxon>Archaea</taxon>
        <taxon>Methanobacteriati</taxon>
        <taxon>Methanobacteriota</taxon>
        <taxon>Stenosarchaea group</taxon>
        <taxon>Halobacteria</taxon>
        <taxon>Halobacteriales</taxon>
        <taxon>Haloarculaceae</taxon>
        <taxon>Halorientalis</taxon>
    </lineage>
</organism>
<evidence type="ECO:0000259" key="2">
    <source>
        <dbReference type="PROSITE" id="PS00028"/>
    </source>
</evidence>
<protein>
    <submittedName>
        <fullName evidence="3">C2H2-type zinc finger protein</fullName>
    </submittedName>
</protein>
<evidence type="ECO:0000256" key="1">
    <source>
        <dbReference type="SAM" id="Phobius"/>
    </source>
</evidence>
<comment type="caution">
    <text evidence="3">The sequence shown here is derived from an EMBL/GenBank/DDBJ whole genome shotgun (WGS) entry which is preliminary data.</text>
</comment>
<feature type="transmembrane region" description="Helical" evidence="1">
    <location>
        <begin position="67"/>
        <end position="85"/>
    </location>
</feature>
<sequence>MPDEYDLPSDADPVVCDHCGAPFAEAELLALHRGIDHADALDASERDAFEDAYESEEERLRLFRLKALGALVFLYFGLLITYSVFA</sequence>
<dbReference type="AlphaFoldDB" id="A0A498L153"/>
<gene>
    <name evidence="3" type="ORF">EAF64_02305</name>
</gene>
<evidence type="ECO:0000313" key="4">
    <source>
        <dbReference type="Proteomes" id="UP000289691"/>
    </source>
</evidence>
<keyword evidence="1" id="KW-0472">Membrane</keyword>
<dbReference type="InterPro" id="IPR013087">
    <property type="entry name" value="Znf_C2H2_type"/>
</dbReference>
<keyword evidence="1" id="KW-1133">Transmembrane helix</keyword>
<dbReference type="PROSITE" id="PS00028">
    <property type="entry name" value="ZINC_FINGER_C2H2_1"/>
    <property type="match status" value="1"/>
</dbReference>
<name>A0A498L153_9EURY</name>
<dbReference type="EMBL" id="RDFA01000001">
    <property type="protein sequence ID" value="RXK52049.1"/>
    <property type="molecule type" value="Genomic_DNA"/>
</dbReference>
<keyword evidence="1" id="KW-0812">Transmembrane</keyword>
<keyword evidence="4" id="KW-1185">Reference proteome</keyword>
<dbReference type="Proteomes" id="UP000289691">
    <property type="component" value="Unassembled WGS sequence"/>
</dbReference>
<dbReference type="OrthoDB" id="293088at2157"/>
<accession>A0A498L153</accession>
<feature type="domain" description="C2H2-type" evidence="2">
    <location>
        <begin position="16"/>
        <end position="37"/>
    </location>
</feature>
<proteinExistence type="predicted"/>